<comment type="caution">
    <text evidence="1">The sequence shown here is derived from an EMBL/GenBank/DDBJ whole genome shotgun (WGS) entry which is preliminary data.</text>
</comment>
<organism evidence="1 2">
    <name type="scientific">Sphingobacterium corticis</name>
    <dbReference type="NCBI Taxonomy" id="1812823"/>
    <lineage>
        <taxon>Bacteria</taxon>
        <taxon>Pseudomonadati</taxon>
        <taxon>Bacteroidota</taxon>
        <taxon>Sphingobacteriia</taxon>
        <taxon>Sphingobacteriales</taxon>
        <taxon>Sphingobacteriaceae</taxon>
        <taxon>Sphingobacterium</taxon>
    </lineage>
</organism>
<dbReference type="RefSeq" id="WP_380869237.1">
    <property type="nucleotide sequence ID" value="NZ_JBHUMA010000006.1"/>
</dbReference>
<dbReference type="Proteomes" id="UP001597393">
    <property type="component" value="Unassembled WGS sequence"/>
</dbReference>
<sequence length="100" mass="12031">MEMLFGQDEIVTDTLMEYILEDFMDIDGNPIADPEDPDIIYEDYRDITMSLSFILPIFLFLARDLFINIERFLKFDHPNYDSKMCSEPGYYTFLYRLRPF</sequence>
<keyword evidence="2" id="KW-1185">Reference proteome</keyword>
<evidence type="ECO:0000313" key="2">
    <source>
        <dbReference type="Proteomes" id="UP001597393"/>
    </source>
</evidence>
<gene>
    <name evidence="1" type="ORF">ACFSQ3_09110</name>
</gene>
<dbReference type="EMBL" id="JBHUMA010000006">
    <property type="protein sequence ID" value="MFD2599111.1"/>
    <property type="molecule type" value="Genomic_DNA"/>
</dbReference>
<reference evidence="2" key="1">
    <citation type="journal article" date="2019" name="Int. J. Syst. Evol. Microbiol.">
        <title>The Global Catalogue of Microorganisms (GCM) 10K type strain sequencing project: providing services to taxonomists for standard genome sequencing and annotation.</title>
        <authorList>
            <consortium name="The Broad Institute Genomics Platform"/>
            <consortium name="The Broad Institute Genome Sequencing Center for Infectious Disease"/>
            <person name="Wu L."/>
            <person name="Ma J."/>
        </authorList>
    </citation>
    <scope>NUCLEOTIDE SEQUENCE [LARGE SCALE GENOMIC DNA]</scope>
    <source>
        <strain evidence="2">KCTC 42248</strain>
    </source>
</reference>
<name>A0ABW5NK71_9SPHI</name>
<accession>A0ABW5NK71</accession>
<proteinExistence type="predicted"/>
<evidence type="ECO:0000313" key="1">
    <source>
        <dbReference type="EMBL" id="MFD2599111.1"/>
    </source>
</evidence>
<protein>
    <submittedName>
        <fullName evidence="1">Uncharacterized protein</fullName>
    </submittedName>
</protein>